<protein>
    <recommendedName>
        <fullName evidence="4">Protein yippee-like</fullName>
    </recommendedName>
</protein>
<evidence type="ECO:0000256" key="2">
    <source>
        <dbReference type="ARBA" id="ARBA00022723"/>
    </source>
</evidence>
<evidence type="ECO:0000313" key="6">
    <source>
        <dbReference type="EMBL" id="GHP06419.1"/>
    </source>
</evidence>
<keyword evidence="3" id="KW-0862">Zinc</keyword>
<evidence type="ECO:0000256" key="3">
    <source>
        <dbReference type="ARBA" id="ARBA00022833"/>
    </source>
</evidence>
<reference evidence="6" key="1">
    <citation type="submission" date="2020-10" db="EMBL/GenBank/DDBJ databases">
        <title>Unveiling of a novel bifunctional photoreceptor, Dualchrome1, isolated from a cosmopolitan green alga.</title>
        <authorList>
            <person name="Suzuki S."/>
            <person name="Kawachi M."/>
        </authorList>
    </citation>
    <scope>NUCLEOTIDE SEQUENCE</scope>
    <source>
        <strain evidence="6">NIES 2893</strain>
    </source>
</reference>
<organism evidence="6 7">
    <name type="scientific">Pycnococcus provasolii</name>
    <dbReference type="NCBI Taxonomy" id="41880"/>
    <lineage>
        <taxon>Eukaryota</taxon>
        <taxon>Viridiplantae</taxon>
        <taxon>Chlorophyta</taxon>
        <taxon>Pseudoscourfieldiophyceae</taxon>
        <taxon>Pseudoscourfieldiales</taxon>
        <taxon>Pycnococcaceae</taxon>
        <taxon>Pycnococcus</taxon>
    </lineage>
</organism>
<evidence type="ECO:0000313" key="7">
    <source>
        <dbReference type="Proteomes" id="UP000660262"/>
    </source>
</evidence>
<gene>
    <name evidence="6" type="ORF">PPROV_000516500</name>
</gene>
<keyword evidence="7" id="KW-1185">Reference proteome</keyword>
<dbReference type="Pfam" id="PF03226">
    <property type="entry name" value="Yippee-Mis18"/>
    <property type="match status" value="1"/>
</dbReference>
<dbReference type="Proteomes" id="UP000660262">
    <property type="component" value="Unassembled WGS sequence"/>
</dbReference>
<dbReference type="AlphaFoldDB" id="A0A830HMK5"/>
<dbReference type="InterPro" id="IPR039058">
    <property type="entry name" value="Yippee_fam"/>
</dbReference>
<dbReference type="InterPro" id="IPR004910">
    <property type="entry name" value="Yippee/Mis18/Cereblon"/>
</dbReference>
<evidence type="ECO:0000259" key="5">
    <source>
        <dbReference type="PROSITE" id="PS51792"/>
    </source>
</evidence>
<proteinExistence type="inferred from homology"/>
<evidence type="ECO:0000256" key="1">
    <source>
        <dbReference type="ARBA" id="ARBA00005613"/>
    </source>
</evidence>
<dbReference type="EMBL" id="BNJQ01000013">
    <property type="protein sequence ID" value="GHP06419.1"/>
    <property type="molecule type" value="Genomic_DNA"/>
</dbReference>
<accession>A0A830HMK5</accession>
<comment type="similarity">
    <text evidence="1 4">Belongs to the yippee family.</text>
</comment>
<keyword evidence="2" id="KW-0479">Metal-binding</keyword>
<dbReference type="GO" id="GO:0046872">
    <property type="term" value="F:metal ion binding"/>
    <property type="evidence" value="ECO:0007669"/>
    <property type="project" value="UniProtKB-KW"/>
</dbReference>
<dbReference type="InterPro" id="IPR034751">
    <property type="entry name" value="Yippee"/>
</dbReference>
<dbReference type="PANTHER" id="PTHR13848">
    <property type="entry name" value="PROTEIN YIPPEE-LIKE CG15309-RELATED"/>
    <property type="match status" value="1"/>
</dbReference>
<feature type="domain" description="Yippee" evidence="5">
    <location>
        <begin position="14"/>
        <end position="111"/>
    </location>
</feature>
<dbReference type="OrthoDB" id="6407410at2759"/>
<name>A0A830HMK5_9CHLO</name>
<evidence type="ECO:0000256" key="4">
    <source>
        <dbReference type="RuleBase" id="RU110713"/>
    </source>
</evidence>
<sequence length="126" mass="14471">MGRLFHEFLEGPGKVYACRFCRCHLAAAEELVSKSFHCRHGKAYLFNTVANVSVGVREDRLMTTGMHTVSDIFCNCCMQIVGWKYEEAFEKSQKYKEGKFILERAKMVDEYESNHSTDDDDDAITP</sequence>
<dbReference type="PROSITE" id="PS51792">
    <property type="entry name" value="YIPPEE"/>
    <property type="match status" value="1"/>
</dbReference>
<comment type="caution">
    <text evidence="6">The sequence shown here is derived from an EMBL/GenBank/DDBJ whole genome shotgun (WGS) entry which is preliminary data.</text>
</comment>